<dbReference type="InterPro" id="IPR044730">
    <property type="entry name" value="RNase_H-like_dom_plant"/>
</dbReference>
<dbReference type="InterPro" id="IPR002156">
    <property type="entry name" value="RNaseH_domain"/>
</dbReference>
<dbReference type="InterPro" id="IPR053151">
    <property type="entry name" value="RNase_H-like"/>
</dbReference>
<dbReference type="STRING" id="22663.A0A2I0KSC0"/>
<dbReference type="GO" id="GO:0004523">
    <property type="term" value="F:RNA-DNA hybrid ribonuclease activity"/>
    <property type="evidence" value="ECO:0007669"/>
    <property type="project" value="InterPro"/>
</dbReference>
<dbReference type="GO" id="GO:0003676">
    <property type="term" value="F:nucleic acid binding"/>
    <property type="evidence" value="ECO:0007669"/>
    <property type="project" value="InterPro"/>
</dbReference>
<sequence>MGLRWEPPPYGFYKLNSDGCSKGNLGLAGSGGLIRDSLGRWIIEYQMNLGHATSPIAELKARRQGLMIARDLGIGCLIVELDAQLVLKWVWGDYANKALTNLIDDCKTLCQHFDVITAKYTYRKANQSADHLANLGVELPNSLLILQQPPLSIRKLLFEDVMGFSFPRSVSALRMDT</sequence>
<gene>
    <name evidence="2" type="ORF">CRG98_008368</name>
</gene>
<dbReference type="PANTHER" id="PTHR47723:SF13">
    <property type="entry name" value="PUTATIVE-RELATED"/>
    <property type="match status" value="1"/>
</dbReference>
<dbReference type="PROSITE" id="PS50879">
    <property type="entry name" value="RNASE_H_1"/>
    <property type="match status" value="1"/>
</dbReference>
<dbReference type="CDD" id="cd06222">
    <property type="entry name" value="RNase_H_like"/>
    <property type="match status" value="1"/>
</dbReference>
<dbReference type="InterPro" id="IPR036397">
    <property type="entry name" value="RNaseH_sf"/>
</dbReference>
<organism evidence="2 3">
    <name type="scientific">Punica granatum</name>
    <name type="common">Pomegranate</name>
    <dbReference type="NCBI Taxonomy" id="22663"/>
    <lineage>
        <taxon>Eukaryota</taxon>
        <taxon>Viridiplantae</taxon>
        <taxon>Streptophyta</taxon>
        <taxon>Embryophyta</taxon>
        <taxon>Tracheophyta</taxon>
        <taxon>Spermatophyta</taxon>
        <taxon>Magnoliopsida</taxon>
        <taxon>eudicotyledons</taxon>
        <taxon>Gunneridae</taxon>
        <taxon>Pentapetalae</taxon>
        <taxon>rosids</taxon>
        <taxon>malvids</taxon>
        <taxon>Myrtales</taxon>
        <taxon>Lythraceae</taxon>
        <taxon>Punica</taxon>
    </lineage>
</organism>
<protein>
    <recommendedName>
        <fullName evidence="1">RNase H type-1 domain-containing protein</fullName>
    </recommendedName>
</protein>
<reference evidence="2 3" key="1">
    <citation type="submission" date="2017-11" db="EMBL/GenBank/DDBJ databases">
        <title>De-novo sequencing of pomegranate (Punica granatum L.) genome.</title>
        <authorList>
            <person name="Akparov Z."/>
            <person name="Amiraslanov A."/>
            <person name="Hajiyeva S."/>
            <person name="Abbasov M."/>
            <person name="Kaur K."/>
            <person name="Hamwieh A."/>
            <person name="Solovyev V."/>
            <person name="Salamov A."/>
            <person name="Braich B."/>
            <person name="Kosarev P."/>
            <person name="Mahmoud A."/>
            <person name="Hajiyev E."/>
            <person name="Babayeva S."/>
            <person name="Izzatullayeva V."/>
            <person name="Mammadov A."/>
            <person name="Mammadov A."/>
            <person name="Sharifova S."/>
            <person name="Ojaghi J."/>
            <person name="Eynullazada K."/>
            <person name="Bayramov B."/>
            <person name="Abdulazimova A."/>
            <person name="Shahmuradov I."/>
        </authorList>
    </citation>
    <scope>NUCLEOTIDE SEQUENCE [LARGE SCALE GENOMIC DNA]</scope>
    <source>
        <strain evidence="3">cv. AG2017</strain>
        <tissue evidence="2">Leaf</tissue>
    </source>
</reference>
<dbReference type="AlphaFoldDB" id="A0A2I0KSC0"/>
<dbReference type="EMBL" id="PGOL01000387">
    <property type="protein sequence ID" value="PKI71193.1"/>
    <property type="molecule type" value="Genomic_DNA"/>
</dbReference>
<proteinExistence type="predicted"/>
<keyword evidence="3" id="KW-1185">Reference proteome</keyword>
<evidence type="ECO:0000259" key="1">
    <source>
        <dbReference type="PROSITE" id="PS50879"/>
    </source>
</evidence>
<dbReference type="InterPro" id="IPR012337">
    <property type="entry name" value="RNaseH-like_sf"/>
</dbReference>
<dbReference type="PANTHER" id="PTHR47723">
    <property type="entry name" value="OS05G0353850 PROTEIN"/>
    <property type="match status" value="1"/>
</dbReference>
<dbReference type="Gene3D" id="3.30.420.10">
    <property type="entry name" value="Ribonuclease H-like superfamily/Ribonuclease H"/>
    <property type="match status" value="1"/>
</dbReference>
<feature type="domain" description="RNase H type-1" evidence="1">
    <location>
        <begin position="9"/>
        <end position="138"/>
    </location>
</feature>
<evidence type="ECO:0000313" key="2">
    <source>
        <dbReference type="EMBL" id="PKI71193.1"/>
    </source>
</evidence>
<dbReference type="Proteomes" id="UP000233551">
    <property type="component" value="Unassembled WGS sequence"/>
</dbReference>
<name>A0A2I0KSC0_PUNGR</name>
<dbReference type="SUPFAM" id="SSF53098">
    <property type="entry name" value="Ribonuclease H-like"/>
    <property type="match status" value="1"/>
</dbReference>
<comment type="caution">
    <text evidence="2">The sequence shown here is derived from an EMBL/GenBank/DDBJ whole genome shotgun (WGS) entry which is preliminary data.</text>
</comment>
<evidence type="ECO:0000313" key="3">
    <source>
        <dbReference type="Proteomes" id="UP000233551"/>
    </source>
</evidence>
<dbReference type="Pfam" id="PF13456">
    <property type="entry name" value="RVT_3"/>
    <property type="match status" value="1"/>
</dbReference>
<accession>A0A2I0KSC0</accession>